<evidence type="ECO:0000256" key="8">
    <source>
        <dbReference type="SAM" id="Phobius"/>
    </source>
</evidence>
<sequence length="605" mass="67365">MMKDIFYFLKQIHSFAGKILYVNLLAMTFMGLLEGVGILLLIPMISMTGIVELDAGGMPIAGLFDFLSGIPAEVGLPVVLGIYVLLVIGQNLLQRQITVRNAIIQNGFLRHLRIETYGGMLHSNWKFFIKNRKSDLINIMTSEVARAGAGTNSFLQFIASLIFTVIQVGLAFWLSPNITTFVLLCGVSIVYLNRNFLKRSLALGNRNYELGRSYLAGITDQVNGIKDIKSNTLEESRMDWFLSITKGMQNEQVEYMKLKTTSQLYYKVASSILIAVFIFVAVMLFNAQAAQLMLIVIIFSRLWPRVAGIQSSLESIATILPAFKAVKAMQNECSEAEEFEQRKNREAEPIRIHNEIECRNVYFNYNQKEANYALKNINIVIPANQMTAFVGRSGAGKSTLIDLLMGLNHPEKGEVLLDGTPLTRNNVLSLRHAISYVPQDPFLFNVSIRENLMLVVPDASEEQLWEALEFASAAEFVGRLPKGLDSLIGDRGIKLSGGERQRLVLARAILRNPSILVLDEATSALDTESEARIQEALDRLKGKTTIIVIAHRLSTIRNADQVIVLDQGEVIQKGGFTQLASEKKSVFSHLVRNQLGAAPQKTFTN</sequence>
<dbReference type="GO" id="GO:0005737">
    <property type="term" value="C:cytoplasm"/>
    <property type="evidence" value="ECO:0007669"/>
    <property type="project" value="UniProtKB-ARBA"/>
</dbReference>
<reference evidence="11 12" key="1">
    <citation type="submission" date="2015-01" db="EMBL/GenBank/DDBJ databases">
        <title>Genome sequencing of Jeotgalibacillus soli.</title>
        <authorList>
            <person name="Goh K.M."/>
            <person name="Chan K.-G."/>
            <person name="Yaakop A.S."/>
            <person name="Ee R."/>
            <person name="Gan H.M."/>
            <person name="Chan C.S."/>
        </authorList>
    </citation>
    <scope>NUCLEOTIDE SEQUENCE [LARGE SCALE GENOMIC DNA]</scope>
    <source>
        <strain evidence="11 12">P9</strain>
    </source>
</reference>
<dbReference type="Gene3D" id="3.40.50.300">
    <property type="entry name" value="P-loop containing nucleotide triphosphate hydrolases"/>
    <property type="match status" value="1"/>
</dbReference>
<feature type="transmembrane region" description="Helical" evidence="8">
    <location>
        <begin position="20"/>
        <end position="46"/>
    </location>
</feature>
<feature type="transmembrane region" description="Helical" evidence="8">
    <location>
        <begin position="66"/>
        <end position="88"/>
    </location>
</feature>
<dbReference type="PANTHER" id="PTHR43394:SF1">
    <property type="entry name" value="ATP-BINDING CASSETTE SUB-FAMILY B MEMBER 10, MITOCHONDRIAL"/>
    <property type="match status" value="1"/>
</dbReference>
<dbReference type="AlphaFoldDB" id="A0A0C2S5R1"/>
<name>A0A0C2S5R1_9BACL</name>
<protein>
    <submittedName>
        <fullName evidence="11">Multidrug ABC transporter</fullName>
    </submittedName>
</protein>
<keyword evidence="3 8" id="KW-0812">Transmembrane</keyword>
<dbReference type="PANTHER" id="PTHR43394">
    <property type="entry name" value="ATP-DEPENDENT PERMEASE MDL1, MITOCHONDRIAL"/>
    <property type="match status" value="1"/>
</dbReference>
<dbReference type="PROSITE" id="PS50893">
    <property type="entry name" value="ABC_TRANSPORTER_2"/>
    <property type="match status" value="1"/>
</dbReference>
<feature type="transmembrane region" description="Helical" evidence="8">
    <location>
        <begin position="154"/>
        <end position="174"/>
    </location>
</feature>
<dbReference type="PROSITE" id="PS50929">
    <property type="entry name" value="ABC_TM1F"/>
    <property type="match status" value="1"/>
</dbReference>
<comment type="subcellular location">
    <subcellularLocation>
        <location evidence="1">Cell membrane</location>
        <topology evidence="1">Multi-pass membrane protein</topology>
    </subcellularLocation>
</comment>
<keyword evidence="6 8" id="KW-1133">Transmembrane helix</keyword>
<dbReference type="InterPro" id="IPR039421">
    <property type="entry name" value="Type_1_exporter"/>
</dbReference>
<dbReference type="PROSITE" id="PS00211">
    <property type="entry name" value="ABC_TRANSPORTER_1"/>
    <property type="match status" value="1"/>
</dbReference>
<dbReference type="InterPro" id="IPR003593">
    <property type="entry name" value="AAA+_ATPase"/>
</dbReference>
<keyword evidence="2" id="KW-0813">Transport</keyword>
<dbReference type="FunFam" id="3.40.50.300:FF:000604">
    <property type="entry name" value="ABC transporter B family member 28"/>
    <property type="match status" value="1"/>
</dbReference>
<dbReference type="InterPro" id="IPR003439">
    <property type="entry name" value="ABC_transporter-like_ATP-bd"/>
</dbReference>
<dbReference type="GO" id="GO:0005524">
    <property type="term" value="F:ATP binding"/>
    <property type="evidence" value="ECO:0007669"/>
    <property type="project" value="UniProtKB-KW"/>
</dbReference>
<evidence type="ECO:0000256" key="5">
    <source>
        <dbReference type="ARBA" id="ARBA00022840"/>
    </source>
</evidence>
<evidence type="ECO:0000256" key="6">
    <source>
        <dbReference type="ARBA" id="ARBA00022989"/>
    </source>
</evidence>
<dbReference type="SUPFAM" id="SSF90123">
    <property type="entry name" value="ABC transporter transmembrane region"/>
    <property type="match status" value="1"/>
</dbReference>
<feature type="domain" description="ABC transporter" evidence="9">
    <location>
        <begin position="356"/>
        <end position="592"/>
    </location>
</feature>
<feature type="transmembrane region" description="Helical" evidence="8">
    <location>
        <begin position="180"/>
        <end position="197"/>
    </location>
</feature>
<keyword evidence="4" id="KW-0547">Nucleotide-binding</keyword>
<evidence type="ECO:0000256" key="1">
    <source>
        <dbReference type="ARBA" id="ARBA00004651"/>
    </source>
</evidence>
<dbReference type="Pfam" id="PF00664">
    <property type="entry name" value="ABC_membrane"/>
    <property type="match status" value="1"/>
</dbReference>
<evidence type="ECO:0000259" key="10">
    <source>
        <dbReference type="PROSITE" id="PS50929"/>
    </source>
</evidence>
<evidence type="ECO:0000256" key="2">
    <source>
        <dbReference type="ARBA" id="ARBA00022448"/>
    </source>
</evidence>
<evidence type="ECO:0000256" key="3">
    <source>
        <dbReference type="ARBA" id="ARBA00022692"/>
    </source>
</evidence>
<evidence type="ECO:0000256" key="7">
    <source>
        <dbReference type="ARBA" id="ARBA00023136"/>
    </source>
</evidence>
<feature type="transmembrane region" description="Helical" evidence="8">
    <location>
        <begin position="264"/>
        <end position="285"/>
    </location>
</feature>
<dbReference type="Pfam" id="PF00005">
    <property type="entry name" value="ABC_tran"/>
    <property type="match status" value="1"/>
</dbReference>
<evidence type="ECO:0000313" key="11">
    <source>
        <dbReference type="EMBL" id="KIL49379.1"/>
    </source>
</evidence>
<dbReference type="GO" id="GO:0015421">
    <property type="term" value="F:ABC-type oligopeptide transporter activity"/>
    <property type="evidence" value="ECO:0007669"/>
    <property type="project" value="TreeGrafter"/>
</dbReference>
<dbReference type="SMART" id="SM00382">
    <property type="entry name" value="AAA"/>
    <property type="match status" value="1"/>
</dbReference>
<dbReference type="InterPro" id="IPR036640">
    <property type="entry name" value="ABC1_TM_sf"/>
</dbReference>
<dbReference type="GO" id="GO:0005886">
    <property type="term" value="C:plasma membrane"/>
    <property type="evidence" value="ECO:0007669"/>
    <property type="project" value="UniProtKB-SubCell"/>
</dbReference>
<evidence type="ECO:0000313" key="12">
    <source>
        <dbReference type="Proteomes" id="UP000031938"/>
    </source>
</evidence>
<dbReference type="InterPro" id="IPR027417">
    <property type="entry name" value="P-loop_NTPase"/>
</dbReference>
<evidence type="ECO:0000259" key="9">
    <source>
        <dbReference type="PROSITE" id="PS50893"/>
    </source>
</evidence>
<dbReference type="GO" id="GO:0016887">
    <property type="term" value="F:ATP hydrolysis activity"/>
    <property type="evidence" value="ECO:0007669"/>
    <property type="project" value="InterPro"/>
</dbReference>
<keyword evidence="7 8" id="KW-0472">Membrane</keyword>
<keyword evidence="12" id="KW-1185">Reference proteome</keyword>
<organism evidence="11 12">
    <name type="scientific">Jeotgalibacillus soli</name>
    <dbReference type="NCBI Taxonomy" id="889306"/>
    <lineage>
        <taxon>Bacteria</taxon>
        <taxon>Bacillati</taxon>
        <taxon>Bacillota</taxon>
        <taxon>Bacilli</taxon>
        <taxon>Bacillales</taxon>
        <taxon>Caryophanaceae</taxon>
        <taxon>Jeotgalibacillus</taxon>
    </lineage>
</organism>
<dbReference type="Gene3D" id="1.20.1560.10">
    <property type="entry name" value="ABC transporter type 1, transmembrane domain"/>
    <property type="match status" value="1"/>
</dbReference>
<gene>
    <name evidence="11" type="ORF">KP78_08470</name>
</gene>
<dbReference type="STRING" id="889306.KP78_08470"/>
<dbReference type="EMBL" id="JXRP01000009">
    <property type="protein sequence ID" value="KIL49379.1"/>
    <property type="molecule type" value="Genomic_DNA"/>
</dbReference>
<comment type="caution">
    <text evidence="11">The sequence shown here is derived from an EMBL/GenBank/DDBJ whole genome shotgun (WGS) entry which is preliminary data.</text>
</comment>
<dbReference type="InterPro" id="IPR011527">
    <property type="entry name" value="ABC1_TM_dom"/>
</dbReference>
<feature type="domain" description="ABC transmembrane type-1" evidence="10">
    <location>
        <begin position="24"/>
        <end position="318"/>
    </location>
</feature>
<dbReference type="Proteomes" id="UP000031938">
    <property type="component" value="Unassembled WGS sequence"/>
</dbReference>
<dbReference type="PATRIC" id="fig|889306.3.peg.850"/>
<dbReference type="SUPFAM" id="SSF52540">
    <property type="entry name" value="P-loop containing nucleoside triphosphate hydrolases"/>
    <property type="match status" value="1"/>
</dbReference>
<proteinExistence type="predicted"/>
<accession>A0A0C2S5R1</accession>
<dbReference type="InterPro" id="IPR017871">
    <property type="entry name" value="ABC_transporter-like_CS"/>
</dbReference>
<evidence type="ECO:0000256" key="4">
    <source>
        <dbReference type="ARBA" id="ARBA00022741"/>
    </source>
</evidence>
<keyword evidence="5" id="KW-0067">ATP-binding</keyword>